<keyword evidence="3" id="KW-1185">Reference proteome</keyword>
<dbReference type="AlphaFoldDB" id="I1DZ64"/>
<evidence type="ECO:0000313" key="3">
    <source>
        <dbReference type="Proteomes" id="UP000004374"/>
    </source>
</evidence>
<accession>I1DZ64</accession>
<proteinExistence type="predicted"/>
<sequence length="39" mass="4171">MLKKSGQGVKQDGQKTRPKPGLTGAGLISRQSFCLRNPS</sequence>
<gene>
    <name evidence="2" type="ORF">RNAN_2344</name>
</gene>
<evidence type="ECO:0000313" key="2">
    <source>
        <dbReference type="EMBL" id="GAB59342.1"/>
    </source>
</evidence>
<feature type="compositionally biased region" description="Polar residues" evidence="1">
    <location>
        <begin position="29"/>
        <end position="39"/>
    </location>
</feature>
<comment type="caution">
    <text evidence="2">The sequence shown here is derived from an EMBL/GenBank/DDBJ whole genome shotgun (WGS) entry which is preliminary data.</text>
</comment>
<reference evidence="2 3" key="1">
    <citation type="journal article" date="2012" name="J. Bacteriol.">
        <title>Genome Sequence of the Protease-Producing Bacterium Rheinheimera nanhaiensis E407-8T, Isolated from Deep-Sea Sediment of the South China Sea.</title>
        <authorList>
            <person name="Zhang X.-Y."/>
            <person name="Zhang Y.-J."/>
            <person name="Qin Q.-L."/>
            <person name="Xie B.-B."/>
            <person name="Chen X.-L."/>
            <person name="Zhou B.-C."/>
            <person name="Zhang Y.-Z."/>
        </authorList>
    </citation>
    <scope>NUCLEOTIDE SEQUENCE [LARGE SCALE GENOMIC DNA]</scope>
    <source>
        <strain evidence="2 3">E407-8</strain>
    </source>
</reference>
<dbReference type="EMBL" id="BAFK01000012">
    <property type="protein sequence ID" value="GAB59342.1"/>
    <property type="molecule type" value="Genomic_DNA"/>
</dbReference>
<name>I1DZ64_9GAMM</name>
<organism evidence="2 3">
    <name type="scientific">Rheinheimera nanhaiensis E407-8</name>
    <dbReference type="NCBI Taxonomy" id="562729"/>
    <lineage>
        <taxon>Bacteria</taxon>
        <taxon>Pseudomonadati</taxon>
        <taxon>Pseudomonadota</taxon>
        <taxon>Gammaproteobacteria</taxon>
        <taxon>Chromatiales</taxon>
        <taxon>Chromatiaceae</taxon>
        <taxon>Rheinheimera</taxon>
    </lineage>
</organism>
<evidence type="ECO:0000256" key="1">
    <source>
        <dbReference type="SAM" id="MobiDB-lite"/>
    </source>
</evidence>
<feature type="region of interest" description="Disordered" evidence="1">
    <location>
        <begin position="1"/>
        <end position="39"/>
    </location>
</feature>
<protein>
    <submittedName>
        <fullName evidence="2">Uncharacterized protein</fullName>
    </submittedName>
</protein>
<dbReference type="STRING" id="562729.RNAN_2344"/>
<dbReference type="Proteomes" id="UP000004374">
    <property type="component" value="Unassembled WGS sequence"/>
</dbReference>